<name>A0A2T0ZXP7_9ACTN</name>
<keyword evidence="2" id="KW-0238">DNA-binding</keyword>
<dbReference type="Pfam" id="PF01047">
    <property type="entry name" value="MarR"/>
    <property type="match status" value="1"/>
</dbReference>
<dbReference type="InterPro" id="IPR036388">
    <property type="entry name" value="WH-like_DNA-bd_sf"/>
</dbReference>
<accession>A0A2T0ZXP7</accession>
<dbReference type="EMBL" id="PVUE01000011">
    <property type="protein sequence ID" value="PRZ41131.1"/>
    <property type="molecule type" value="Genomic_DNA"/>
</dbReference>
<proteinExistence type="predicted"/>
<gene>
    <name evidence="2" type="ORF">CLV47_1117</name>
</gene>
<feature type="domain" description="HTH marR-type" evidence="1">
    <location>
        <begin position="1"/>
        <end position="140"/>
    </location>
</feature>
<dbReference type="InterPro" id="IPR052526">
    <property type="entry name" value="HTH-type_Bedaq_tolerance"/>
</dbReference>
<dbReference type="GO" id="GO:0003677">
    <property type="term" value="F:DNA binding"/>
    <property type="evidence" value="ECO:0007669"/>
    <property type="project" value="UniProtKB-KW"/>
</dbReference>
<dbReference type="SUPFAM" id="SSF46785">
    <property type="entry name" value="Winged helix' DNA-binding domain"/>
    <property type="match status" value="1"/>
</dbReference>
<protein>
    <submittedName>
        <fullName evidence="2">DNA-binding MarR family transcriptional regulator</fullName>
    </submittedName>
</protein>
<reference evidence="2 3" key="1">
    <citation type="submission" date="2018-03" db="EMBL/GenBank/DDBJ databases">
        <title>Genomic Encyclopedia of Archaeal and Bacterial Type Strains, Phase II (KMG-II): from individual species to whole genera.</title>
        <authorList>
            <person name="Goeker M."/>
        </authorList>
    </citation>
    <scope>NUCLEOTIDE SEQUENCE [LARGE SCALE GENOMIC DNA]</scope>
    <source>
        <strain evidence="2 3">DSM 100065</strain>
    </source>
</reference>
<sequence>MTRLASTSSAALAHELRIATTRTTRRLRSVTSRKITLTQLSALASIQAAGELTLGELAARERVQPPSMTRVIARLCEEGLVERKTHPSDGRQVLVKLTDHGTTMLGAEAKAREAWLARKLSNLTKEERETLRSASSILVRLIDE</sequence>
<dbReference type="Gene3D" id="1.10.10.10">
    <property type="entry name" value="Winged helix-like DNA-binding domain superfamily/Winged helix DNA-binding domain"/>
    <property type="match status" value="1"/>
</dbReference>
<evidence type="ECO:0000313" key="3">
    <source>
        <dbReference type="Proteomes" id="UP000237752"/>
    </source>
</evidence>
<dbReference type="PANTHER" id="PTHR39515:SF2">
    <property type="entry name" value="HTH-TYPE TRANSCRIPTIONAL REGULATOR RV0880"/>
    <property type="match status" value="1"/>
</dbReference>
<dbReference type="InterPro" id="IPR036390">
    <property type="entry name" value="WH_DNA-bd_sf"/>
</dbReference>
<keyword evidence="3" id="KW-1185">Reference proteome</keyword>
<dbReference type="PANTHER" id="PTHR39515">
    <property type="entry name" value="CONSERVED PROTEIN"/>
    <property type="match status" value="1"/>
</dbReference>
<dbReference type="InterPro" id="IPR000835">
    <property type="entry name" value="HTH_MarR-typ"/>
</dbReference>
<evidence type="ECO:0000313" key="2">
    <source>
        <dbReference type="EMBL" id="PRZ41131.1"/>
    </source>
</evidence>
<evidence type="ECO:0000259" key="1">
    <source>
        <dbReference type="PROSITE" id="PS50995"/>
    </source>
</evidence>
<comment type="caution">
    <text evidence="2">The sequence shown here is derived from an EMBL/GenBank/DDBJ whole genome shotgun (WGS) entry which is preliminary data.</text>
</comment>
<dbReference type="RefSeq" id="WP_106349519.1">
    <property type="nucleotide sequence ID" value="NZ_PVUE01000011.1"/>
</dbReference>
<dbReference type="PROSITE" id="PS50995">
    <property type="entry name" value="HTH_MARR_2"/>
    <property type="match status" value="1"/>
</dbReference>
<dbReference type="AlphaFoldDB" id="A0A2T0ZXP7"/>
<dbReference type="SMART" id="SM00347">
    <property type="entry name" value="HTH_MARR"/>
    <property type="match status" value="1"/>
</dbReference>
<dbReference type="GO" id="GO:0003700">
    <property type="term" value="F:DNA-binding transcription factor activity"/>
    <property type="evidence" value="ECO:0007669"/>
    <property type="project" value="InterPro"/>
</dbReference>
<dbReference type="OrthoDB" id="3215377at2"/>
<dbReference type="Proteomes" id="UP000237752">
    <property type="component" value="Unassembled WGS sequence"/>
</dbReference>
<dbReference type="PRINTS" id="PR00598">
    <property type="entry name" value="HTHMARR"/>
</dbReference>
<dbReference type="Gene3D" id="1.10.287.100">
    <property type="match status" value="1"/>
</dbReference>
<organism evidence="2 3">
    <name type="scientific">Antricoccus suffuscus</name>
    <dbReference type="NCBI Taxonomy" id="1629062"/>
    <lineage>
        <taxon>Bacteria</taxon>
        <taxon>Bacillati</taxon>
        <taxon>Actinomycetota</taxon>
        <taxon>Actinomycetes</taxon>
        <taxon>Geodermatophilales</taxon>
        <taxon>Antricoccaceae</taxon>
        <taxon>Antricoccus</taxon>
    </lineage>
</organism>